<sequence length="112" mass="12628">MKANPSGGVSHAKGIVLGKVGVEAKQPNFAIRKCVRVRLIKNCKNKKSVFVSNGCLDFIQERDEVLIIGFGCKDHAISDIPGVHFKVIKVTNISLWPYTKTRRKDQDHKLRW</sequence>
<dbReference type="InterPro" id="IPR012340">
    <property type="entry name" value="NA-bd_OB-fold"/>
</dbReference>
<dbReference type="Gene3D" id="2.40.50.140">
    <property type="entry name" value="Nucleic acid-binding proteins"/>
    <property type="match status" value="1"/>
</dbReference>
<gene>
    <name evidence="9" type="ORF">BN2614_LOCUS1</name>
</gene>
<evidence type="ECO:0000256" key="6">
    <source>
        <dbReference type="ARBA" id="ARBA00035463"/>
    </source>
</evidence>
<dbReference type="GO" id="GO:0005791">
    <property type="term" value="C:rough endoplasmic reticulum"/>
    <property type="evidence" value="ECO:0007669"/>
    <property type="project" value="UniProtKB-SubCell"/>
</dbReference>
<dbReference type="FunFam" id="2.40.50.140:FF:000007">
    <property type="entry name" value="40S ribosomal protein S23"/>
    <property type="match status" value="1"/>
</dbReference>
<accession>A0A9X9PWN0</accession>
<name>A0A9X9PWN0_GULGU</name>
<dbReference type="Proteomes" id="UP000269945">
    <property type="component" value="Unassembled WGS sequence"/>
</dbReference>
<dbReference type="GO" id="GO:0003735">
    <property type="term" value="F:structural constituent of ribosome"/>
    <property type="evidence" value="ECO:0007669"/>
    <property type="project" value="InterPro"/>
</dbReference>
<comment type="subunit">
    <text evidence="7">Component of the 40S small ribosomal subunit. Part of the small subunit (SSU) processome, composed of more than 70 proteins and the RNA chaperone small nucleolar RNA (snoRNA) U3.</text>
</comment>
<comment type="caution">
    <text evidence="9">The sequence shown here is derived from an EMBL/GenBank/DDBJ whole genome shotgun (WGS) entry which is preliminary data.</text>
</comment>
<dbReference type="PIRSF" id="PIRSF002133">
    <property type="entry name" value="Ribosomal_S12/S23"/>
    <property type="match status" value="1"/>
</dbReference>
<dbReference type="Pfam" id="PF00164">
    <property type="entry name" value="Ribosom_S12_S23"/>
    <property type="match status" value="1"/>
</dbReference>
<evidence type="ECO:0000256" key="8">
    <source>
        <dbReference type="RuleBase" id="RU003622"/>
    </source>
</evidence>
<dbReference type="GO" id="GO:1990904">
    <property type="term" value="C:ribonucleoprotein complex"/>
    <property type="evidence" value="ECO:0007669"/>
    <property type="project" value="UniProtKB-KW"/>
</dbReference>
<evidence type="ECO:0000313" key="9">
    <source>
        <dbReference type="EMBL" id="VCW69656.1"/>
    </source>
</evidence>
<dbReference type="EMBL" id="CYRY02005204">
    <property type="protein sequence ID" value="VCW69656.1"/>
    <property type="molecule type" value="Genomic_DNA"/>
</dbReference>
<evidence type="ECO:0000256" key="2">
    <source>
        <dbReference type="ARBA" id="ARBA00005657"/>
    </source>
</evidence>
<dbReference type="PANTHER" id="PTHR11652">
    <property type="entry name" value="30S RIBOSOMAL PROTEIN S12 FAMILY MEMBER"/>
    <property type="match status" value="1"/>
</dbReference>
<protein>
    <recommendedName>
        <fullName evidence="5">Small ribosomal subunit protein uS12</fullName>
    </recommendedName>
    <alternativeName>
        <fullName evidence="6">40S ribosomal protein S23</fullName>
    </alternativeName>
</protein>
<dbReference type="SUPFAM" id="SSF50249">
    <property type="entry name" value="Nucleic acid-binding proteins"/>
    <property type="match status" value="1"/>
</dbReference>
<proteinExistence type="inferred from homology"/>
<keyword evidence="4 8" id="KW-0687">Ribonucleoprotein</keyword>
<dbReference type="GO" id="GO:0006412">
    <property type="term" value="P:translation"/>
    <property type="evidence" value="ECO:0007669"/>
    <property type="project" value="InterPro"/>
</dbReference>
<keyword evidence="10" id="KW-1185">Reference proteome</keyword>
<evidence type="ECO:0000313" key="10">
    <source>
        <dbReference type="Proteomes" id="UP000269945"/>
    </source>
</evidence>
<dbReference type="AlphaFoldDB" id="A0A9X9PWN0"/>
<organism evidence="9 10">
    <name type="scientific">Gulo gulo</name>
    <name type="common">Wolverine</name>
    <name type="synonym">Gluton</name>
    <dbReference type="NCBI Taxonomy" id="48420"/>
    <lineage>
        <taxon>Eukaryota</taxon>
        <taxon>Metazoa</taxon>
        <taxon>Chordata</taxon>
        <taxon>Craniata</taxon>
        <taxon>Vertebrata</taxon>
        <taxon>Euteleostomi</taxon>
        <taxon>Mammalia</taxon>
        <taxon>Eutheria</taxon>
        <taxon>Laurasiatheria</taxon>
        <taxon>Carnivora</taxon>
        <taxon>Caniformia</taxon>
        <taxon>Musteloidea</taxon>
        <taxon>Mustelidae</taxon>
        <taxon>Guloninae</taxon>
        <taxon>Gulo</taxon>
    </lineage>
</organism>
<keyword evidence="3 8" id="KW-0689">Ribosomal protein</keyword>
<dbReference type="GO" id="GO:0022626">
    <property type="term" value="C:cytosolic ribosome"/>
    <property type="evidence" value="ECO:0007669"/>
    <property type="project" value="UniProtKB-ARBA"/>
</dbReference>
<dbReference type="InterPro" id="IPR006032">
    <property type="entry name" value="Ribosomal_uS12"/>
</dbReference>
<reference evidence="9 10" key="1">
    <citation type="submission" date="2018-10" db="EMBL/GenBank/DDBJ databases">
        <authorList>
            <person name="Ekblom R."/>
            <person name="Jareborg N."/>
        </authorList>
    </citation>
    <scope>NUCLEOTIDE SEQUENCE [LARGE SCALE GENOMIC DNA]</scope>
    <source>
        <tissue evidence="9">Muscle</tissue>
    </source>
</reference>
<evidence type="ECO:0000256" key="7">
    <source>
        <dbReference type="ARBA" id="ARBA00046579"/>
    </source>
</evidence>
<comment type="similarity">
    <text evidence="2 8">Belongs to the universal ribosomal protein uS12 family.</text>
</comment>
<evidence type="ECO:0000256" key="5">
    <source>
        <dbReference type="ARBA" id="ARBA00035161"/>
    </source>
</evidence>
<comment type="subcellular location">
    <subcellularLocation>
        <location evidence="1">Rough endoplasmic reticulum</location>
    </subcellularLocation>
</comment>
<evidence type="ECO:0000256" key="1">
    <source>
        <dbReference type="ARBA" id="ARBA00004427"/>
    </source>
</evidence>
<evidence type="ECO:0000256" key="3">
    <source>
        <dbReference type="ARBA" id="ARBA00022980"/>
    </source>
</evidence>
<evidence type="ECO:0000256" key="4">
    <source>
        <dbReference type="ARBA" id="ARBA00023274"/>
    </source>
</evidence>